<organism evidence="5 6">
    <name type="scientific">Coffea arabica</name>
    <name type="common">Arabian coffee</name>
    <dbReference type="NCBI Taxonomy" id="13443"/>
    <lineage>
        <taxon>Eukaryota</taxon>
        <taxon>Viridiplantae</taxon>
        <taxon>Streptophyta</taxon>
        <taxon>Embryophyta</taxon>
        <taxon>Tracheophyta</taxon>
        <taxon>Spermatophyta</taxon>
        <taxon>Magnoliopsida</taxon>
        <taxon>eudicotyledons</taxon>
        <taxon>Gunneridae</taxon>
        <taxon>Pentapetalae</taxon>
        <taxon>asterids</taxon>
        <taxon>lamiids</taxon>
        <taxon>Gentianales</taxon>
        <taxon>Rubiaceae</taxon>
        <taxon>Ixoroideae</taxon>
        <taxon>Gardenieae complex</taxon>
        <taxon>Bertiereae - Coffeeae clade</taxon>
        <taxon>Coffeeae</taxon>
        <taxon>Coffea</taxon>
    </lineage>
</organism>
<accession>A0A6P6W042</accession>
<dbReference type="AlphaFoldDB" id="A0A6P6W042"/>
<dbReference type="GeneID" id="113727820"/>
<dbReference type="PANTHER" id="PTHR10252:SF93">
    <property type="entry name" value="DNA POLYMERASE II SUBUNIT B3-1"/>
    <property type="match status" value="1"/>
</dbReference>
<feature type="compositionally biased region" description="Basic and acidic residues" evidence="3">
    <location>
        <begin position="138"/>
        <end position="148"/>
    </location>
</feature>
<reference evidence="6" key="2">
    <citation type="submission" date="2025-08" db="UniProtKB">
        <authorList>
            <consortium name="RefSeq"/>
        </authorList>
    </citation>
    <scope>IDENTIFICATION</scope>
    <source>
        <tissue evidence="6">Leaves</tissue>
    </source>
</reference>
<feature type="compositionally biased region" description="Basic and acidic residues" evidence="3">
    <location>
        <begin position="385"/>
        <end position="398"/>
    </location>
</feature>
<feature type="region of interest" description="Disordered" evidence="3">
    <location>
        <begin position="261"/>
        <end position="304"/>
    </location>
</feature>
<name>A0A6P6W042_COFAR</name>
<feature type="region of interest" description="Disordered" evidence="3">
    <location>
        <begin position="365"/>
        <end position="398"/>
    </location>
</feature>
<dbReference type="Proteomes" id="UP001652660">
    <property type="component" value="Chromosome 1c"/>
</dbReference>
<reference evidence="5" key="1">
    <citation type="journal article" date="2025" name="Foods">
        <title>Unveiling the Microbial Signatures of Arabica Coffee Cherries: Insights into Ripeness Specific Diversity, Functional Traits, and Implications for Quality and Safety.</title>
        <authorList>
            <consortium name="RefSeq"/>
            <person name="Tenea G.N."/>
            <person name="Cifuentes V."/>
            <person name="Reyes P."/>
            <person name="Cevallos-Vallejos M."/>
        </authorList>
    </citation>
    <scope>NUCLEOTIDE SEQUENCE [LARGE SCALE GENOMIC DNA]</scope>
</reference>
<sequence length="424" mass="47403">MVGKRSISNGTRSKKLSKPENPSAPKRKNRDEEEEKEEQEVLILESSSSKPERGKKVVTKKAKKGAKEDSDDEDIRLLFEEKVASQIAAKEWGKIGKSGLMKNKKSGGAGSSSTPKEVEKKKSQGKKKAVAEEEEREQESSGKKEMKNSKKKKNMVAVEEGDDENEREEGPQCKFPMNRIQKIMKDHDASARLAQEAIFLANKASEKFLELYCREAYACAFLDHKKQVSYDHLASVVSKRKRFDFLSADWASIEAFAPAMKERQQRQLAKDPSSSSPQNPGAPEEPSNPRASRWPKRQKTANGAQVSSREQAWIILQWSLNLLRCLLDTVSGLKLMSLLQNMNLLTFEMISPRKNLQILKDLERDDLGGNDEEPAGANTSTTRASEAEGEAKSSKNDPRYAAAAFGADEFMNNPSLHDCQLLQP</sequence>
<dbReference type="Pfam" id="PF00808">
    <property type="entry name" value="CBFD_NFYB_HMF"/>
    <property type="match status" value="1"/>
</dbReference>
<feature type="region of interest" description="Disordered" evidence="3">
    <location>
        <begin position="1"/>
        <end position="76"/>
    </location>
</feature>
<evidence type="ECO:0000313" key="5">
    <source>
        <dbReference type="Proteomes" id="UP001652660"/>
    </source>
</evidence>
<evidence type="ECO:0000313" key="6">
    <source>
        <dbReference type="RefSeq" id="XP_027107986.2"/>
    </source>
</evidence>
<protein>
    <recommendedName>
        <fullName evidence="4">Transcription factor CBF/NF-Y/archaeal histone domain-containing protein</fullName>
    </recommendedName>
</protein>
<proteinExistence type="predicted"/>
<evidence type="ECO:0000259" key="4">
    <source>
        <dbReference type="Pfam" id="PF00808"/>
    </source>
</evidence>
<evidence type="ECO:0000256" key="3">
    <source>
        <dbReference type="SAM" id="MobiDB-lite"/>
    </source>
</evidence>
<dbReference type="Gene3D" id="1.10.20.10">
    <property type="entry name" value="Histone, subunit A"/>
    <property type="match status" value="1"/>
</dbReference>
<feature type="domain" description="Transcription factor CBF/NF-Y/archaeal histone" evidence="4">
    <location>
        <begin position="174"/>
        <end position="237"/>
    </location>
</feature>
<keyword evidence="2" id="KW-0539">Nucleus</keyword>
<feature type="compositionally biased region" description="Polar residues" evidence="3">
    <location>
        <begin position="1"/>
        <end position="11"/>
    </location>
</feature>
<dbReference type="InterPro" id="IPR050568">
    <property type="entry name" value="Transcr_DNA_Rep_Reg"/>
</dbReference>
<dbReference type="InterPro" id="IPR009072">
    <property type="entry name" value="Histone-fold"/>
</dbReference>
<evidence type="ECO:0000256" key="2">
    <source>
        <dbReference type="ARBA" id="ARBA00023242"/>
    </source>
</evidence>
<keyword evidence="5" id="KW-1185">Reference proteome</keyword>
<feature type="region of interest" description="Disordered" evidence="3">
    <location>
        <begin position="88"/>
        <end position="171"/>
    </location>
</feature>
<dbReference type="PANTHER" id="PTHR10252">
    <property type="entry name" value="HISTONE-LIKE TRANSCRIPTION FACTOR CCAAT-RELATED"/>
    <property type="match status" value="1"/>
</dbReference>
<evidence type="ECO:0000256" key="1">
    <source>
        <dbReference type="ARBA" id="ARBA00004123"/>
    </source>
</evidence>
<gene>
    <name evidence="6" type="primary">LOC113727820</name>
</gene>
<dbReference type="InterPro" id="IPR003958">
    <property type="entry name" value="CBFA_NFYB_domain"/>
</dbReference>
<dbReference type="RefSeq" id="XP_027107986.2">
    <property type="nucleotide sequence ID" value="XM_027252185.2"/>
</dbReference>
<comment type="subcellular location">
    <subcellularLocation>
        <location evidence="1">Nucleus</location>
    </subcellularLocation>
</comment>
<dbReference type="SUPFAM" id="SSF47113">
    <property type="entry name" value="Histone-fold"/>
    <property type="match status" value="1"/>
</dbReference>